<comment type="caution">
    <text evidence="2">The sequence shown here is derived from an EMBL/GenBank/DDBJ whole genome shotgun (WGS) entry which is preliminary data.</text>
</comment>
<dbReference type="EMBL" id="CAICTM010000327">
    <property type="protein sequence ID" value="CAB9507998.1"/>
    <property type="molecule type" value="Genomic_DNA"/>
</dbReference>
<name>A0A9N8HAQ5_9STRA</name>
<evidence type="ECO:0000313" key="3">
    <source>
        <dbReference type="Proteomes" id="UP001153069"/>
    </source>
</evidence>
<evidence type="ECO:0000313" key="2">
    <source>
        <dbReference type="EMBL" id="CAB9507998.1"/>
    </source>
</evidence>
<evidence type="ECO:0000256" key="1">
    <source>
        <dbReference type="SAM" id="MobiDB-lite"/>
    </source>
</evidence>
<organism evidence="2 3">
    <name type="scientific">Seminavis robusta</name>
    <dbReference type="NCBI Taxonomy" id="568900"/>
    <lineage>
        <taxon>Eukaryota</taxon>
        <taxon>Sar</taxon>
        <taxon>Stramenopiles</taxon>
        <taxon>Ochrophyta</taxon>
        <taxon>Bacillariophyta</taxon>
        <taxon>Bacillariophyceae</taxon>
        <taxon>Bacillariophycidae</taxon>
        <taxon>Naviculales</taxon>
        <taxon>Naviculaceae</taxon>
        <taxon>Seminavis</taxon>
    </lineage>
</organism>
<gene>
    <name evidence="2" type="ORF">SEMRO_328_G118620.1</name>
</gene>
<dbReference type="AlphaFoldDB" id="A0A9N8HAQ5"/>
<dbReference type="Proteomes" id="UP001153069">
    <property type="component" value="Unassembled WGS sequence"/>
</dbReference>
<keyword evidence="3" id="KW-1185">Reference proteome</keyword>
<feature type="region of interest" description="Disordered" evidence="1">
    <location>
        <begin position="55"/>
        <end position="76"/>
    </location>
</feature>
<proteinExistence type="predicted"/>
<protein>
    <submittedName>
        <fullName evidence="2">Retrotransposon protein</fullName>
    </submittedName>
</protein>
<accession>A0A9N8HAQ5</accession>
<sequence length="300" mass="34519">MRTVTSRKVVRRAAIKNRDVITTTRAQGFYKMLYANYWPPNRYDGPQDLLETLMAMEDPSDPGGGGGGDGPRRKPFDAKQDANVYPVLKTNKTFDQWYNVFITTARAQGFYNLFDASYVPPDKDLEYELRRMNDWFYAVFQKIVKTTKGKVVVKDHFHDCDCFHILHELIHDAHNSVEGSIESVDTLNWLTRIKYSTTKGSAVEFIINYDEVLTRYSDSKTSEQDKLSDSIQKLFLQQAFIDIKVLNDISAREQENMCSNGAHMSYSYEKYKEVLTNAATRFDVITSFYPLAGPAEPTWL</sequence>
<reference evidence="2" key="1">
    <citation type="submission" date="2020-06" db="EMBL/GenBank/DDBJ databases">
        <authorList>
            <consortium name="Plant Systems Biology data submission"/>
        </authorList>
    </citation>
    <scope>NUCLEOTIDE SEQUENCE</scope>
    <source>
        <strain evidence="2">D6</strain>
    </source>
</reference>